<feature type="region of interest" description="Disordered" evidence="2">
    <location>
        <begin position="519"/>
        <end position="550"/>
    </location>
</feature>
<keyword evidence="5" id="KW-1185">Reference proteome</keyword>
<evidence type="ECO:0000256" key="1">
    <source>
        <dbReference type="SAM" id="Coils"/>
    </source>
</evidence>
<reference evidence="4 5" key="1">
    <citation type="submission" date="2015-04" db="EMBL/GenBank/DDBJ databases">
        <authorList>
            <consortium name="Pathogen Informatics"/>
        </authorList>
    </citation>
    <scope>NUCLEOTIDE SEQUENCE [LARGE SCALE GENOMIC DNA]</scope>
    <source>
        <strain evidence="4 5">SGS1</strain>
    </source>
</reference>
<keyword evidence="3" id="KW-0812">Transmembrane</keyword>
<keyword evidence="3" id="KW-1133">Transmembrane helix</keyword>
<feature type="coiled-coil region" evidence="1">
    <location>
        <begin position="1296"/>
        <end position="1330"/>
    </location>
</feature>
<evidence type="ECO:0000313" key="4">
    <source>
        <dbReference type="EMBL" id="CRG98674.1"/>
    </source>
</evidence>
<dbReference type="KEGG" id="prel:PRELSG_0402400"/>
<dbReference type="RefSeq" id="XP_028531683.1">
    <property type="nucleotide sequence ID" value="XM_028680158.1"/>
</dbReference>
<proteinExistence type="predicted"/>
<dbReference type="EMBL" id="LN835299">
    <property type="protein sequence ID" value="CRG98674.1"/>
    <property type="molecule type" value="Genomic_DNA"/>
</dbReference>
<dbReference type="OrthoDB" id="28145at2759"/>
<dbReference type="GeneID" id="39734774"/>
<gene>
    <name evidence="4" type="ORF">PRELSG_0402400</name>
</gene>
<protein>
    <submittedName>
        <fullName evidence="4">Uncharacterized protein</fullName>
    </submittedName>
</protein>
<dbReference type="VEuPathDB" id="PlasmoDB:PRELSG_0402400"/>
<accession>A0A1J1H179</accession>
<organism evidence="4 5">
    <name type="scientific">Plasmodium relictum</name>
    <dbReference type="NCBI Taxonomy" id="85471"/>
    <lineage>
        <taxon>Eukaryota</taxon>
        <taxon>Sar</taxon>
        <taxon>Alveolata</taxon>
        <taxon>Apicomplexa</taxon>
        <taxon>Aconoidasida</taxon>
        <taxon>Haemosporida</taxon>
        <taxon>Plasmodiidae</taxon>
        <taxon>Plasmodium</taxon>
        <taxon>Plasmodium (Haemamoeba)</taxon>
    </lineage>
</organism>
<dbReference type="Proteomes" id="UP000220158">
    <property type="component" value="Chromosome 4"/>
</dbReference>
<feature type="compositionally biased region" description="Basic and acidic residues" evidence="2">
    <location>
        <begin position="519"/>
        <end position="529"/>
    </location>
</feature>
<name>A0A1J1H179_PLARL</name>
<feature type="coiled-coil region" evidence="1">
    <location>
        <begin position="550"/>
        <end position="577"/>
    </location>
</feature>
<feature type="compositionally biased region" description="Basic and acidic residues" evidence="2">
    <location>
        <begin position="541"/>
        <end position="550"/>
    </location>
</feature>
<feature type="transmembrane region" description="Helical" evidence="3">
    <location>
        <begin position="109"/>
        <end position="130"/>
    </location>
</feature>
<evidence type="ECO:0000256" key="2">
    <source>
        <dbReference type="SAM" id="MobiDB-lite"/>
    </source>
</evidence>
<sequence>MLEDKNNSEQYKDESNENKYLSQFYSFLNSNYIKNTFESKLEHTRNVKKKHLSYRKAYKYLIRKFKKVAIESDLYLEEIEIKNGNEKLIIQLFGKNSVSLKKLYRKRKLIDHYFFLLILFNILSNLPYSITPIQKFINICDSYINYGVNLLMNLNCILYRKRKKIHKIYFKPVFNLLISLWNNHFFHISLSNTLIILAFFYKMYIILKKLQIRNVNLFDNIYILCSSYVNKINSMLWFSIYLIIKRMLIDECEIKIMKKKKTYLILPIFTDIIKILDVYDEIIKKTNINPLAKLYEELKLFLFFFFHKLLYNLIIEENMIPRNIFKYLQINNNFLSNKKKKYNKLISYNNKNKKSSEMHNSYYKYTNSINENFVFLSFFENFCLFNSFTDNGKTDNSFSSLSFSFNSINSSTLSNDSEYANEKKERKNLKKEAMPDSFFSKDEKSFQVIKMYKNKIEILNMQYSHFFIHKCKNENKYILLIKSYFNDYLCALVNSLYIYSKTIYSPRIFKKSSKDKEYDDTYTNKEKQTNDNSDNEMENDYNQKENKDKIHDRKEIIEELNEKKDNETIEQKNTENDFEKNSYIEEKKDDAFYQEYVKIDDKFFFEINNKSLNRCTISGNDNLNGSNMISKKKINNSYKLMKNKKEEKKKYGENKIKIFDTLISYIEVIYRNIFKKVLKNINDSKSIIDLKLYSYIEEIYKCNTYYCLKRRLKKFCFILFFSVTLKNLIKSYIHKINKEKVNKNTFENFQSTIIFDTCSFIKIYNQLNEINFRDFFDNKYINYLIYLKNILTLPSDKLLQLPIKNKYFFFYINTKRIDINFNSFIVNYKLKNIKFENEKINDENNLKNHNLLLNSLNTKYEIRKKEKKNLENEVITDEKESSLLNSISLLNVDNSNDFISKKEINEKKKCNPIKMDTNQINIYNNNSDNDSDKSSENEKKSIFIQNENYVNIKFNSNRYNNNEFNKNEKKKKEEILDPIENEKISNCDMYSADSDESILKKNKNSSFIQNKNKIYYESDESITYSEDFNAKETKNVHSFDGSKNEIDNEYDISSIGSEELDHKKKKKKNTLFETNEYEIKNCIKVYIKNSNGQFDRKILFLKDDKIYFYNSENSISYDSFYFLMEIKKIYSYDGFFDSLINSQKLMMVNSTNSSSTDDDDVDDDNNDFYSKNKGSFSSESEWQKCGFDAKIIFHNSLRKNIQLMFIDQDYEKFITKINNVLVDERERDFEFVNLSYDKNIEEKMISEYLNNNIKIDTNNEECFSTKSNSISEKESSYYKESNDLYDKKAINTEDKYDSSENDIEENENILNNILNENKDILEKKKNSINNFQTHINFVEYRYSSSTTDIYIKEKNYFSKKQKIKVKKENKMKLFKNINKNDIYNLFFEEICRLCKNKNNNISKKNSDDLFFYKSVNKLYFTINLS</sequence>
<evidence type="ECO:0000313" key="5">
    <source>
        <dbReference type="Proteomes" id="UP000220158"/>
    </source>
</evidence>
<feature type="coiled-coil region" evidence="1">
    <location>
        <begin position="853"/>
        <end position="880"/>
    </location>
</feature>
<feature type="transmembrane region" description="Helical" evidence="3">
    <location>
        <begin position="180"/>
        <end position="201"/>
    </location>
</feature>
<keyword evidence="1" id="KW-0175">Coiled coil</keyword>
<evidence type="ECO:0000256" key="3">
    <source>
        <dbReference type="SAM" id="Phobius"/>
    </source>
</evidence>
<keyword evidence="3" id="KW-0472">Membrane</keyword>
<feature type="transmembrane region" description="Helical" evidence="3">
    <location>
        <begin position="221"/>
        <end position="243"/>
    </location>
</feature>